<feature type="region of interest" description="Disordered" evidence="13">
    <location>
        <begin position="68"/>
        <end position="135"/>
    </location>
</feature>
<dbReference type="GO" id="GO:0046872">
    <property type="term" value="F:metal ion binding"/>
    <property type="evidence" value="ECO:0007669"/>
    <property type="project" value="UniProtKB-KW"/>
</dbReference>
<feature type="compositionally biased region" description="Polar residues" evidence="13">
    <location>
        <begin position="602"/>
        <end position="611"/>
    </location>
</feature>
<evidence type="ECO:0000256" key="8">
    <source>
        <dbReference type="ARBA" id="ARBA00023159"/>
    </source>
</evidence>
<gene>
    <name evidence="15" type="ORF">CDAUBV1_LOCUS3243</name>
</gene>
<evidence type="ECO:0000259" key="14">
    <source>
        <dbReference type="Pfam" id="PF00870"/>
    </source>
</evidence>
<evidence type="ECO:0000256" key="13">
    <source>
        <dbReference type="SAM" id="MobiDB-lite"/>
    </source>
</evidence>
<evidence type="ECO:0000256" key="7">
    <source>
        <dbReference type="ARBA" id="ARBA00023125"/>
    </source>
</evidence>
<evidence type="ECO:0000256" key="12">
    <source>
        <dbReference type="PIRSR" id="PIRSR602117-2"/>
    </source>
</evidence>
<evidence type="ECO:0000256" key="11">
    <source>
        <dbReference type="PIRSR" id="PIRSR602117-1"/>
    </source>
</evidence>
<keyword evidence="7" id="KW-0238">DNA-binding</keyword>
<comment type="similarity">
    <text evidence="2">Belongs to the p53 family.</text>
</comment>
<dbReference type="Pfam" id="PF00870">
    <property type="entry name" value="P53"/>
    <property type="match status" value="1"/>
</dbReference>
<dbReference type="InterPro" id="IPR012346">
    <property type="entry name" value="p53/RUNT-type_TF_DNA-bd_sf"/>
</dbReference>
<evidence type="ECO:0000256" key="2">
    <source>
        <dbReference type="ARBA" id="ARBA00006167"/>
    </source>
</evidence>
<evidence type="ECO:0000313" key="16">
    <source>
        <dbReference type="Proteomes" id="UP001497525"/>
    </source>
</evidence>
<feature type="compositionally biased region" description="Polar residues" evidence="13">
    <location>
        <begin position="68"/>
        <end position="99"/>
    </location>
</feature>
<dbReference type="Proteomes" id="UP001497525">
    <property type="component" value="Unassembled WGS sequence"/>
</dbReference>
<dbReference type="GO" id="GO:0006915">
    <property type="term" value="P:apoptotic process"/>
    <property type="evidence" value="ECO:0007669"/>
    <property type="project" value="UniProtKB-KW"/>
</dbReference>
<accession>A0AAV2T3Q8</accession>
<evidence type="ECO:0000256" key="4">
    <source>
        <dbReference type="ARBA" id="ARBA00022723"/>
    </source>
</evidence>
<dbReference type="InterPro" id="IPR002117">
    <property type="entry name" value="p53_tumour_suppressor"/>
</dbReference>
<comment type="caution">
    <text evidence="15">The sequence shown here is derived from an EMBL/GenBank/DDBJ whole genome shotgun (WGS) entry which is preliminary data.</text>
</comment>
<feature type="region of interest" description="Disordered" evidence="13">
    <location>
        <begin position="562"/>
        <end position="643"/>
    </location>
</feature>
<dbReference type="SUPFAM" id="SSF49417">
    <property type="entry name" value="p53-like transcription factors"/>
    <property type="match status" value="1"/>
</dbReference>
<protein>
    <recommendedName>
        <fullName evidence="14">p53 DNA-binding domain-containing protein</fullName>
    </recommendedName>
</protein>
<feature type="site" description="Interaction with DNA" evidence="12">
    <location>
        <position position="171"/>
    </location>
</feature>
<comment type="cofactor">
    <cofactor evidence="11">
        <name>Zn(2+)</name>
        <dbReference type="ChEBI" id="CHEBI:29105"/>
    </cofactor>
    <text evidence="11">Binds 1 zinc ion per subunit.</text>
</comment>
<evidence type="ECO:0000256" key="9">
    <source>
        <dbReference type="ARBA" id="ARBA00023163"/>
    </source>
</evidence>
<dbReference type="InterPro" id="IPR011615">
    <property type="entry name" value="p53_DNA-bd"/>
</dbReference>
<dbReference type="GO" id="GO:0005634">
    <property type="term" value="C:nucleus"/>
    <property type="evidence" value="ECO:0007669"/>
    <property type="project" value="UniProtKB-SubCell"/>
</dbReference>
<feature type="compositionally biased region" description="Basic and acidic residues" evidence="13">
    <location>
        <begin position="497"/>
        <end position="511"/>
    </location>
</feature>
<dbReference type="Gene3D" id="2.60.40.720">
    <property type="match status" value="1"/>
</dbReference>
<feature type="binding site" evidence="11">
    <location>
        <position position="296"/>
    </location>
    <ligand>
        <name>Zn(2+)</name>
        <dbReference type="ChEBI" id="CHEBI:29105"/>
    </ligand>
</feature>
<feature type="compositionally biased region" description="Polar residues" evidence="13">
    <location>
        <begin position="562"/>
        <end position="577"/>
    </location>
</feature>
<dbReference type="GO" id="GO:0000981">
    <property type="term" value="F:DNA-binding transcription factor activity, RNA polymerase II-specific"/>
    <property type="evidence" value="ECO:0007669"/>
    <property type="project" value="TreeGrafter"/>
</dbReference>
<dbReference type="PRINTS" id="PR00386">
    <property type="entry name" value="P53SUPPRESSR"/>
</dbReference>
<dbReference type="EMBL" id="CAXLJL010000079">
    <property type="protein sequence ID" value="CAL5131055.1"/>
    <property type="molecule type" value="Genomic_DNA"/>
</dbReference>
<evidence type="ECO:0000256" key="3">
    <source>
        <dbReference type="ARBA" id="ARBA00022703"/>
    </source>
</evidence>
<evidence type="ECO:0000256" key="1">
    <source>
        <dbReference type="ARBA" id="ARBA00004123"/>
    </source>
</evidence>
<feature type="compositionally biased region" description="Polar residues" evidence="13">
    <location>
        <begin position="108"/>
        <end position="121"/>
    </location>
</feature>
<name>A0AAV2T3Q8_CALDB</name>
<comment type="subcellular location">
    <subcellularLocation>
        <location evidence="1">Nucleus</location>
    </subcellularLocation>
</comment>
<dbReference type="GO" id="GO:0000978">
    <property type="term" value="F:RNA polymerase II cis-regulatory region sequence-specific DNA binding"/>
    <property type="evidence" value="ECO:0007669"/>
    <property type="project" value="TreeGrafter"/>
</dbReference>
<feature type="compositionally biased region" description="Basic and acidic residues" evidence="13">
    <location>
        <begin position="412"/>
        <end position="430"/>
    </location>
</feature>
<evidence type="ECO:0000313" key="15">
    <source>
        <dbReference type="EMBL" id="CAL5131055.1"/>
    </source>
</evidence>
<evidence type="ECO:0000256" key="5">
    <source>
        <dbReference type="ARBA" id="ARBA00022833"/>
    </source>
</evidence>
<proteinExistence type="inferred from homology"/>
<sequence length="884" mass="96957">MEQVMSISECDQMAGRNLHSAVRPQQTGFPDRLSHLISGDVVTNLDATERARTGLALAMNLIRMPNSENGSLKNDSTPVRTTNRTTPSCSPSIASTPGNYTRPVGYNVSPTNFAETDSNGAARQDSGIDTAMPPKKLTSDDIPVLDSFPGYYGFDLYRPLCGDTYEATETKPSTAFFFFKDEQGWTNLYSKKTPTWWTLSYWCQRQPPEGSFLRLTPVYGTSDKQQEVIQRCFEDFMAMPSSSMSRYSIVVVGNSLADYFYDPITERLCVTLPYERPKEGCDYSQFNGKFMCFNSCLYNGGQGNKKPLFLIITLERLITGTDPSKGQCEVLGRQCIKFRSCACPKRDKENSERRTGDTVSSVIQSFVKRKKDSDRSERQGKRVRPMSRDYSGSAGKFLRHTGNRWFSPSHDQSAHEHHSGSLEDGFERRSTGAYGDQDNGYTMISYNGESYHLLLVPTGLPGGIETLAGVRLGLIRTWLYSPTKSKHSPPDSGSVKTETEIEKNQSEKGIGEDSSYVPNSCSVDRPVADDILHHLVGIEAHLAHTIRELTVASGNCQNMYQYGGDSTDSQPNSTSAVGLSMGSMEESGNQSHEYPSAVGPLSSDSGLSTDQVQHRAASLPQTQSANGLYTGPPAAHRSSLYRGTTNQSSVYDLDYTSRYQSAQNVTQYASHSDLSGNTQLPAGLSLAYPQELIESYAMVQQIPHSQPSTTNSEQIKIELNPAALGKSAAMVTSTVATRSSLSRSENSTNEVHPSCGVSLNHAFSSSAFYPTQYYETRGNSSEQNSILDSFPRGHISSIVNPGGTGSHANLCFYPSLGPNSLSESLLIPEEVLTNYLDREKGYEENDTSSVIVARHVSRRSPSYSSASPHSSSSPCCEKMVVLEV</sequence>
<dbReference type="AlphaFoldDB" id="A0AAV2T3Q8"/>
<feature type="binding site" evidence="11">
    <location>
        <position position="292"/>
    </location>
    <ligand>
        <name>Zn(2+)</name>
        <dbReference type="ChEBI" id="CHEBI:29105"/>
    </ligand>
</feature>
<feature type="compositionally biased region" description="Basic and acidic residues" evidence="13">
    <location>
        <begin position="347"/>
        <end position="356"/>
    </location>
</feature>
<reference evidence="15" key="1">
    <citation type="submission" date="2024-06" db="EMBL/GenBank/DDBJ databases">
        <authorList>
            <person name="Liu X."/>
            <person name="Lenzi L."/>
            <person name="Haldenby T S."/>
            <person name="Uol C."/>
        </authorList>
    </citation>
    <scope>NUCLEOTIDE SEQUENCE</scope>
</reference>
<keyword evidence="5 11" id="KW-0862">Zinc</keyword>
<feature type="region of interest" description="Disordered" evidence="13">
    <location>
        <begin position="483"/>
        <end position="518"/>
    </location>
</feature>
<evidence type="ECO:0000256" key="6">
    <source>
        <dbReference type="ARBA" id="ARBA00023015"/>
    </source>
</evidence>
<keyword evidence="6" id="KW-0805">Transcription regulation</keyword>
<keyword evidence="8" id="KW-0010">Activator</keyword>
<dbReference type="PANTHER" id="PTHR11447">
    <property type="entry name" value="CELLULAR TUMOR ANTIGEN P53"/>
    <property type="match status" value="1"/>
</dbReference>
<feature type="compositionally biased region" description="Basic and acidic residues" evidence="13">
    <location>
        <begin position="371"/>
        <end position="380"/>
    </location>
</feature>
<feature type="region of interest" description="Disordered" evidence="13">
    <location>
        <begin position="347"/>
        <end position="434"/>
    </location>
</feature>
<feature type="binding site" evidence="11">
    <location>
        <position position="232"/>
    </location>
    <ligand>
        <name>Zn(2+)</name>
        <dbReference type="ChEBI" id="CHEBI:29105"/>
    </ligand>
</feature>
<keyword evidence="9" id="KW-0804">Transcription</keyword>
<evidence type="ECO:0000256" key="10">
    <source>
        <dbReference type="ARBA" id="ARBA00023242"/>
    </source>
</evidence>
<dbReference type="InterPro" id="IPR008967">
    <property type="entry name" value="p53-like_TF_DNA-bd_sf"/>
</dbReference>
<dbReference type="PANTHER" id="PTHR11447:SF16">
    <property type="entry name" value="P53 PROTEIN LONG FORM VARIANT 1"/>
    <property type="match status" value="1"/>
</dbReference>
<keyword evidence="3" id="KW-0053">Apoptosis</keyword>
<keyword evidence="4 11" id="KW-0479">Metal-binding</keyword>
<feature type="domain" description="p53 DNA-binding" evidence="14">
    <location>
        <begin position="195"/>
        <end position="354"/>
    </location>
</feature>
<keyword evidence="10" id="KW-0539">Nucleus</keyword>
<organism evidence="15 16">
    <name type="scientific">Calicophoron daubneyi</name>
    <name type="common">Rumen fluke</name>
    <name type="synonym">Paramphistomum daubneyi</name>
    <dbReference type="NCBI Taxonomy" id="300641"/>
    <lineage>
        <taxon>Eukaryota</taxon>
        <taxon>Metazoa</taxon>
        <taxon>Spiralia</taxon>
        <taxon>Lophotrochozoa</taxon>
        <taxon>Platyhelminthes</taxon>
        <taxon>Trematoda</taxon>
        <taxon>Digenea</taxon>
        <taxon>Plagiorchiida</taxon>
        <taxon>Pronocephalata</taxon>
        <taxon>Paramphistomoidea</taxon>
        <taxon>Paramphistomidae</taxon>
        <taxon>Calicophoron</taxon>
    </lineage>
</organism>